<evidence type="ECO:0000256" key="1">
    <source>
        <dbReference type="SAM" id="MobiDB-lite"/>
    </source>
</evidence>
<dbReference type="EMBL" id="CP032568">
    <property type="protein sequence ID" value="AYF76576.1"/>
    <property type="molecule type" value="Genomic_DNA"/>
</dbReference>
<reference evidence="2 3" key="1">
    <citation type="submission" date="2018-09" db="EMBL/GenBank/DDBJ databases">
        <title>Nocardia yunnanensis sp. nov., an actinomycete isolated from a soil sample.</title>
        <authorList>
            <person name="Zhang J."/>
        </authorList>
    </citation>
    <scope>NUCLEOTIDE SEQUENCE [LARGE SCALE GENOMIC DNA]</scope>
    <source>
        <strain evidence="2 3">CFHS0054</strain>
    </source>
</reference>
<name>A0A386ZGI9_9NOCA</name>
<dbReference type="Proteomes" id="UP000267164">
    <property type="component" value="Chromosome"/>
</dbReference>
<sequence length="78" mass="8492">MLEQALEGRGGRSETGLDQETRSALSAIARAYPDVTDEHVEAARQAFSGQLDGSNAARRRAELDRKLAERAAQLKRAP</sequence>
<keyword evidence="3" id="KW-1185">Reference proteome</keyword>
<dbReference type="OrthoDB" id="4310592at2"/>
<dbReference type="AlphaFoldDB" id="A0A386ZGI9"/>
<proteinExistence type="predicted"/>
<protein>
    <submittedName>
        <fullName evidence="2">Uncharacterized protein</fullName>
    </submittedName>
</protein>
<gene>
    <name evidence="2" type="ORF">D7D52_25280</name>
</gene>
<accession>A0A386ZGI9</accession>
<organism evidence="2 3">
    <name type="scientific">Nocardia yunnanensis</name>
    <dbReference type="NCBI Taxonomy" id="2382165"/>
    <lineage>
        <taxon>Bacteria</taxon>
        <taxon>Bacillati</taxon>
        <taxon>Actinomycetota</taxon>
        <taxon>Actinomycetes</taxon>
        <taxon>Mycobacteriales</taxon>
        <taxon>Nocardiaceae</taxon>
        <taxon>Nocardia</taxon>
    </lineage>
</organism>
<evidence type="ECO:0000313" key="2">
    <source>
        <dbReference type="EMBL" id="AYF76576.1"/>
    </source>
</evidence>
<feature type="region of interest" description="Disordered" evidence="1">
    <location>
        <begin position="1"/>
        <end position="21"/>
    </location>
</feature>
<dbReference type="KEGG" id="nyu:D7D52_25280"/>
<evidence type="ECO:0000313" key="3">
    <source>
        <dbReference type="Proteomes" id="UP000267164"/>
    </source>
</evidence>